<name>A0A1Z4KNF9_ANAVA</name>
<evidence type="ECO:0000313" key="1">
    <source>
        <dbReference type="EMBL" id="BAY70506.1"/>
    </source>
</evidence>
<sequence>MRDELRLLYKAEYRLYPSPSPVGDAARSLLPVGYGDANANGNAFSECVFAPTASGTPSGECVLALAGRSPTKIIPIISNAGKW</sequence>
<accession>A0A1Z4KNF9</accession>
<dbReference type="EMBL" id="AP018216">
    <property type="protein sequence ID" value="BAY70506.1"/>
    <property type="molecule type" value="Genomic_DNA"/>
</dbReference>
<dbReference type="AlphaFoldDB" id="A0A1Z4KNF9"/>
<gene>
    <name evidence="1" type="ORF">NIES23_33100</name>
</gene>
<proteinExistence type="predicted"/>
<organism evidence="1 2">
    <name type="scientific">Trichormus variabilis NIES-23</name>
    <dbReference type="NCBI Taxonomy" id="1973479"/>
    <lineage>
        <taxon>Bacteria</taxon>
        <taxon>Bacillati</taxon>
        <taxon>Cyanobacteriota</taxon>
        <taxon>Cyanophyceae</taxon>
        <taxon>Nostocales</taxon>
        <taxon>Nostocaceae</taxon>
        <taxon>Trichormus</taxon>
    </lineage>
</organism>
<protein>
    <submittedName>
        <fullName evidence="1">Uncharacterized protein</fullName>
    </submittedName>
</protein>
<evidence type="ECO:0000313" key="2">
    <source>
        <dbReference type="Proteomes" id="UP000217507"/>
    </source>
</evidence>
<reference evidence="1 2" key="1">
    <citation type="submission" date="2017-06" db="EMBL/GenBank/DDBJ databases">
        <title>Genome sequencing of cyanobaciteial culture collection at National Institute for Environmental Studies (NIES).</title>
        <authorList>
            <person name="Hirose Y."/>
            <person name="Shimura Y."/>
            <person name="Fujisawa T."/>
            <person name="Nakamura Y."/>
            <person name="Kawachi M."/>
        </authorList>
    </citation>
    <scope>NUCLEOTIDE SEQUENCE [LARGE SCALE GENOMIC DNA]</scope>
    <source>
        <strain evidence="1 2">NIES-23</strain>
    </source>
</reference>
<dbReference type="Proteomes" id="UP000217507">
    <property type="component" value="Chromosome"/>
</dbReference>